<dbReference type="KEGG" id="sre:PTSG_04310"/>
<evidence type="ECO:0000256" key="1">
    <source>
        <dbReference type="SAM" id="MobiDB-lite"/>
    </source>
</evidence>
<evidence type="ECO:0000313" key="3">
    <source>
        <dbReference type="EMBL" id="EGD72574.1"/>
    </source>
</evidence>
<feature type="compositionally biased region" description="Gly residues" evidence="1">
    <location>
        <begin position="1422"/>
        <end position="1436"/>
    </location>
</feature>
<evidence type="ECO:0000259" key="2">
    <source>
        <dbReference type="Pfam" id="PF14652"/>
    </source>
</evidence>
<dbReference type="InterPro" id="IPR026704">
    <property type="entry name" value="KATNIP"/>
</dbReference>
<feature type="region of interest" description="Disordered" evidence="1">
    <location>
        <begin position="1119"/>
        <end position="1157"/>
    </location>
</feature>
<feature type="compositionally biased region" description="Basic and acidic residues" evidence="1">
    <location>
        <begin position="332"/>
        <end position="350"/>
    </location>
</feature>
<name>F2U866_SALR5</name>
<feature type="compositionally biased region" description="Low complexity" evidence="1">
    <location>
        <begin position="1473"/>
        <end position="1487"/>
    </location>
</feature>
<dbReference type="GeneID" id="16074987"/>
<dbReference type="EMBL" id="GL832964">
    <property type="protein sequence ID" value="EGD72574.1"/>
    <property type="molecule type" value="Genomic_DNA"/>
</dbReference>
<feature type="compositionally biased region" description="Basic and acidic residues" evidence="1">
    <location>
        <begin position="106"/>
        <end position="117"/>
    </location>
</feature>
<feature type="compositionally biased region" description="Basic and acidic residues" evidence="1">
    <location>
        <begin position="520"/>
        <end position="535"/>
    </location>
</feature>
<proteinExistence type="predicted"/>
<feature type="compositionally biased region" description="Basic and acidic residues" evidence="1">
    <location>
        <begin position="426"/>
        <end position="439"/>
    </location>
</feature>
<feature type="compositionally biased region" description="Basic and acidic residues" evidence="1">
    <location>
        <begin position="1027"/>
        <end position="1051"/>
    </location>
</feature>
<feature type="compositionally biased region" description="Acidic residues" evidence="1">
    <location>
        <begin position="166"/>
        <end position="192"/>
    </location>
</feature>
<feature type="compositionally biased region" description="Basic and acidic residues" evidence="1">
    <location>
        <begin position="543"/>
        <end position="557"/>
    </location>
</feature>
<feature type="region of interest" description="Disordered" evidence="1">
    <location>
        <begin position="48"/>
        <end position="300"/>
    </location>
</feature>
<feature type="domain" description="KATNIP" evidence="2">
    <location>
        <begin position="1496"/>
        <end position="1812"/>
    </location>
</feature>
<dbReference type="OrthoDB" id="304622at2759"/>
<protein>
    <recommendedName>
        <fullName evidence="2">KATNIP domain-containing protein</fullName>
    </recommendedName>
</protein>
<feature type="compositionally biased region" description="Gly residues" evidence="1">
    <location>
        <begin position="1358"/>
        <end position="1377"/>
    </location>
</feature>
<feature type="region of interest" description="Disordered" evidence="1">
    <location>
        <begin position="1027"/>
        <end position="1100"/>
    </location>
</feature>
<feature type="compositionally biased region" description="Acidic residues" evidence="1">
    <location>
        <begin position="1378"/>
        <end position="1388"/>
    </location>
</feature>
<feature type="compositionally biased region" description="Polar residues" evidence="1">
    <location>
        <begin position="966"/>
        <end position="975"/>
    </location>
</feature>
<sequence>MSRKGWKRPDDVAIKDLQGNAPRVEDQVDPQYDEYLALLQERNRILKRMKKKTDEEVERERKEAGFSLYVNGPHRSGRDRRATPGSRTGSARRRPLSKRQGSSRGGRADAADTHTDGDDGGGDVSPNMERPPGSRRRNWQPADFEIRTGQGQRRTVVAPSILTGAYEDDFDADEQDDDDGDGNEDEDEVVDETDARGGSVSDAHDDGDDDDGGDDVAEEQHIRDFDHTGDGDADQHERSGEAAGEVVRESIESWPLDTTTPTGGNGDGDDDGGVHDDSLLEEGPARTQTQSPTPHVHGIGITDSHQQLEGAVMDVTQDIPTVVGDTTSALPHGDEDRAAVTARSDDRSDDVNNDDYSTNGVRSVANPHISGDGSADHDADSVDGGRTSIEDDNASMASADSFQPGTLTRNTTFVLESPAELGFELPRAEETLRPLHPDSSDNDDTEGDGDGRCGTSDGDEETRGGGTSTVARGSGGGGSVLRAARGSVKRIKTEQATKAGKRGSHNGSSTRDGGSDGGDDAGKGEGKAARAAEARKRLREQKRKLAAEKRRTGAGEREPWRVEFVGVEGQATSVIGSTDASTSGSSSSTTVSLEKAWKRLKRHGRSLIIRPKSTWTDWVGVTQDVGLTKIEVLDAFLQPIAPGPNTWLLAVNDAFDAHTHELLTSGPANTTDAAHMWLYHVQDDAWPALRLRFEASLSPSTIRIVNYNRPNCETNGVHTIAIEDDAGALLWSGQLTKGTGRRNKPPIVEAELSWPSPAEEDGDGDGDDDDDDDDDGGGGDEVDAAATGEAEKNIGGGDHATGNADTATPPAPQHQHAGTTGTATAGRSPAPLHRGLRSSSARVSRPPPPWIPTADGPVAATPGSGDDDGERVHVRSSSARTPTRARPASGRRVSSPALWLKRAPLQRAASGSLLRELEGATGNDGGGGGHRDSSSGRGSRPVSRLSVKAAAAAVLVPELERKQDNARQTTATTASVGGRGDDGAMERSMDGLNAFRKLQASRIDAPDFQQMLNTSLSQEFRRLWGAEEREAHATAHGSGDHDDDGGGKEENANAVMMANSAFDKVLKQQRHRQDQQPHQQPQQRLHADNEREEMMAEHERGAHDHIDGAQDQLFPQDLTQQEQGKQRSGADQGFEQQQQEQQQHAGDRFGAGDGGDGGAYGVAVSTAVPCGIFEERPMGQRVVLHLHSTWGDPHYIGLTGVEVFSPAGHSLRCTSVTADPPDLRIISGYDQDPRVVDNLVDGTNCTCDAMHMWLCPWLGPHHSHTVTLLFPQQTEIGAVRVWNYNESRTSSYRGVRELSLHVDGRCVFRGEIRQATGSVSTPHELFELLLFVPPASGVLQGIEAFDAVQRARVRGANRGAGRGAGVAGGNDDGGGGEGDGEGDGDEDGFLPPRPATRGEDGPVDISADAAAVQQLLEELQGDDGGTGNGCAGGTGGDDAADAGGRGDGAEGGFQLPVFEDTASGFDETPVGVSSSSPATSSAASTSTLPKGTRFQLNFVETWGDPYYLGLTGLQLIDEHGGVIAVSMRQVEAVPRDLNDLPNVYDDDRTLDKLFDGTNITTDDEHMWLIPFTPTGDHLITFFFDTPTTVSALRFYNYNKSADDIYRGAKRVFVSVDDTDVSPSGGYLICIAPGSAAFDFAHTVSLHPRHRRYPPASIHHKQLTPRWNATNSYIVPAPPRVLRLSLRLIDTWGDLHYIGLNGLQLLDAFGAEIPLTPQNIHAVPESVNVLPGVSGDARTPDKLVDGHYNTNNDYHMWLTPHTPGKAAVVEVLLPQPIMLGALKLWNYSKTPKRGVRHLQLWADGRIMFEGFVHPGQQQRGHVALPFGTDMDVDHHQAIVFAPNLLDKPDLDLHPMRALERAVDKVILINDGVWLTDFPLEKQASHHAPRPKTSVVGSMC</sequence>
<reference evidence="3" key="1">
    <citation type="submission" date="2009-08" db="EMBL/GenBank/DDBJ databases">
        <title>Annotation of Salpingoeca rosetta.</title>
        <authorList>
            <consortium name="The Broad Institute Genome Sequencing Platform"/>
            <person name="Russ C."/>
            <person name="Cuomo C."/>
            <person name="Burger G."/>
            <person name="Gray M.W."/>
            <person name="Holland P.W.H."/>
            <person name="King N."/>
            <person name="Lang F.B.F."/>
            <person name="Roger A.J."/>
            <person name="Ruiz-Trillo I."/>
            <person name="Young S.K."/>
            <person name="Zeng Q."/>
            <person name="Gargeya S."/>
            <person name="Alvarado L."/>
            <person name="Berlin A."/>
            <person name="Chapman S.B."/>
            <person name="Chen Z."/>
            <person name="Freedman E."/>
            <person name="Gellesch M."/>
            <person name="Goldberg J."/>
            <person name="Griggs A."/>
            <person name="Gujja S."/>
            <person name="Heilman E."/>
            <person name="Heiman D."/>
            <person name="Howarth C."/>
            <person name="Mehta T."/>
            <person name="Neiman D."/>
            <person name="Pearson M."/>
            <person name="Roberts A."/>
            <person name="Saif S."/>
            <person name="Shea T."/>
            <person name="Shenoy N."/>
            <person name="Sisk P."/>
            <person name="Stolte C."/>
            <person name="Sykes S."/>
            <person name="White J."/>
            <person name="Yandava C."/>
            <person name="Haas B."/>
            <person name="Nusbaum C."/>
            <person name="Birren B."/>
        </authorList>
    </citation>
    <scope>NUCLEOTIDE SEQUENCE [LARGE SCALE GENOMIC DNA]</scope>
    <source>
        <strain evidence="3">ATCC 50818</strain>
    </source>
</reference>
<accession>F2U866</accession>
<feature type="compositionally biased region" description="Basic and acidic residues" evidence="1">
    <location>
        <begin position="979"/>
        <end position="988"/>
    </location>
</feature>
<feature type="region of interest" description="Disordered" evidence="1">
    <location>
        <begin position="1357"/>
        <end position="1403"/>
    </location>
</feature>
<feature type="region of interest" description="Disordered" evidence="1">
    <location>
        <begin position="323"/>
        <end position="557"/>
    </location>
</feature>
<feature type="compositionally biased region" description="Low complexity" evidence="1">
    <location>
        <begin position="817"/>
        <end position="826"/>
    </location>
</feature>
<feature type="region of interest" description="Disordered" evidence="1">
    <location>
        <begin position="1"/>
        <end position="29"/>
    </location>
</feature>
<keyword evidence="4" id="KW-1185">Reference proteome</keyword>
<gene>
    <name evidence="3" type="ORF">PTSG_04310</name>
</gene>
<feature type="compositionally biased region" description="Acidic residues" evidence="1">
    <location>
        <begin position="758"/>
        <end position="783"/>
    </location>
</feature>
<dbReference type="eggNOG" id="ENOG502QRY1">
    <property type="taxonomic scope" value="Eukaryota"/>
</dbReference>
<organism evidence="4">
    <name type="scientific">Salpingoeca rosetta (strain ATCC 50818 / BSB-021)</name>
    <dbReference type="NCBI Taxonomy" id="946362"/>
    <lineage>
        <taxon>Eukaryota</taxon>
        <taxon>Choanoflagellata</taxon>
        <taxon>Craspedida</taxon>
        <taxon>Salpingoecidae</taxon>
        <taxon>Salpingoeca</taxon>
    </lineage>
</organism>
<dbReference type="RefSeq" id="XP_004994397.1">
    <property type="nucleotide sequence ID" value="XM_004994340.1"/>
</dbReference>
<feature type="compositionally biased region" description="Basic and acidic residues" evidence="1">
    <location>
        <begin position="52"/>
        <end position="64"/>
    </location>
</feature>
<feature type="compositionally biased region" description="Basic and acidic residues" evidence="1">
    <location>
        <begin position="1085"/>
        <end position="1100"/>
    </location>
</feature>
<dbReference type="Pfam" id="PF14652">
    <property type="entry name" value="DUF4457"/>
    <property type="match status" value="2"/>
</dbReference>
<feature type="compositionally biased region" description="Basic and acidic residues" evidence="1">
    <location>
        <begin position="218"/>
        <end position="251"/>
    </location>
</feature>
<dbReference type="InterPro" id="IPR027859">
    <property type="entry name" value="KATNIP_dom"/>
</dbReference>
<dbReference type="Proteomes" id="UP000007799">
    <property type="component" value="Unassembled WGS sequence"/>
</dbReference>
<dbReference type="InParanoid" id="F2U866"/>
<feature type="compositionally biased region" description="Acidic residues" evidence="1">
    <location>
        <begin position="205"/>
        <end position="217"/>
    </location>
</feature>
<dbReference type="STRING" id="946362.F2U866"/>
<feature type="region of interest" description="Disordered" evidence="1">
    <location>
        <begin position="1420"/>
        <end position="1488"/>
    </location>
</feature>
<feature type="region of interest" description="Disordered" evidence="1">
    <location>
        <begin position="736"/>
        <end position="988"/>
    </location>
</feature>
<evidence type="ECO:0000313" key="4">
    <source>
        <dbReference type="Proteomes" id="UP000007799"/>
    </source>
</evidence>
<dbReference type="FunCoup" id="F2U866">
    <property type="interactions" value="64"/>
</dbReference>
<dbReference type="PANTHER" id="PTHR21534">
    <property type="entry name" value="KATANIN-INTERACTING PROTEIN"/>
    <property type="match status" value="1"/>
</dbReference>
<dbReference type="PANTHER" id="PTHR21534:SF0">
    <property type="entry name" value="KATANIN-INTERACTING PROTEIN"/>
    <property type="match status" value="1"/>
</dbReference>
<feature type="compositionally biased region" description="Low complexity" evidence="1">
    <location>
        <begin position="935"/>
        <end position="953"/>
    </location>
</feature>
<feature type="compositionally biased region" description="Polar residues" evidence="1">
    <location>
        <begin position="395"/>
        <end position="414"/>
    </location>
</feature>
<feature type="domain" description="KATNIP" evidence="2">
    <location>
        <begin position="1184"/>
        <end position="1319"/>
    </location>
</feature>
<feature type="compositionally biased region" description="Low complexity" evidence="1">
    <location>
        <begin position="875"/>
        <end position="892"/>
    </location>
</feature>